<dbReference type="EMBL" id="MTKT01000795">
    <property type="protein sequence ID" value="OWM88481.1"/>
    <property type="molecule type" value="Genomic_DNA"/>
</dbReference>
<evidence type="ECO:0000313" key="3">
    <source>
        <dbReference type="Proteomes" id="UP000197138"/>
    </source>
</evidence>
<sequence length="79" mass="8786">MITQRARHRLHQQSRLGHSCSTFAPRPPRTSFAHDGHIQGMYTDASPVKVRTNAASAQETYIGASLVEARTEVTLAFYT</sequence>
<feature type="compositionally biased region" description="Basic residues" evidence="1">
    <location>
        <begin position="1"/>
        <end position="12"/>
    </location>
</feature>
<dbReference type="Proteomes" id="UP000197138">
    <property type="component" value="Unassembled WGS sequence"/>
</dbReference>
<feature type="region of interest" description="Disordered" evidence="1">
    <location>
        <begin position="1"/>
        <end position="24"/>
    </location>
</feature>
<organism evidence="2 3">
    <name type="scientific">Punica granatum</name>
    <name type="common">Pomegranate</name>
    <dbReference type="NCBI Taxonomy" id="22663"/>
    <lineage>
        <taxon>Eukaryota</taxon>
        <taxon>Viridiplantae</taxon>
        <taxon>Streptophyta</taxon>
        <taxon>Embryophyta</taxon>
        <taxon>Tracheophyta</taxon>
        <taxon>Spermatophyta</taxon>
        <taxon>Magnoliopsida</taxon>
        <taxon>eudicotyledons</taxon>
        <taxon>Gunneridae</taxon>
        <taxon>Pentapetalae</taxon>
        <taxon>rosids</taxon>
        <taxon>malvids</taxon>
        <taxon>Myrtales</taxon>
        <taxon>Lythraceae</taxon>
        <taxon>Punica</taxon>
    </lineage>
</organism>
<protein>
    <submittedName>
        <fullName evidence="2">Uncharacterized protein</fullName>
    </submittedName>
</protein>
<accession>A0A218XVE7</accession>
<name>A0A218XVE7_PUNGR</name>
<comment type="caution">
    <text evidence="2">The sequence shown here is derived from an EMBL/GenBank/DDBJ whole genome shotgun (WGS) entry which is preliminary data.</text>
</comment>
<reference evidence="3" key="1">
    <citation type="journal article" date="2017" name="Plant J.">
        <title>The pomegranate (Punica granatum L.) genome and the genomics of punicalagin biosynthesis.</title>
        <authorList>
            <person name="Qin G."/>
            <person name="Xu C."/>
            <person name="Ming R."/>
            <person name="Tang H."/>
            <person name="Guyot R."/>
            <person name="Kramer E.M."/>
            <person name="Hu Y."/>
            <person name="Yi X."/>
            <person name="Qi Y."/>
            <person name="Xu X."/>
            <person name="Gao Z."/>
            <person name="Pan H."/>
            <person name="Jian J."/>
            <person name="Tian Y."/>
            <person name="Yue Z."/>
            <person name="Xu Y."/>
        </authorList>
    </citation>
    <scope>NUCLEOTIDE SEQUENCE [LARGE SCALE GENOMIC DNA]</scope>
    <source>
        <strain evidence="3">cv. Dabenzi</strain>
    </source>
</reference>
<feature type="compositionally biased region" description="Polar residues" evidence="1">
    <location>
        <begin position="13"/>
        <end position="22"/>
    </location>
</feature>
<proteinExistence type="predicted"/>
<dbReference type="AlphaFoldDB" id="A0A218XVE7"/>
<evidence type="ECO:0000256" key="1">
    <source>
        <dbReference type="SAM" id="MobiDB-lite"/>
    </source>
</evidence>
<gene>
    <name evidence="2" type="ORF">CDL15_Pgr023982</name>
</gene>
<evidence type="ECO:0000313" key="2">
    <source>
        <dbReference type="EMBL" id="OWM88481.1"/>
    </source>
</evidence>